<name>A0A100W8Q9_MYCCR</name>
<dbReference type="PANTHER" id="PTHR43441">
    <property type="entry name" value="RIBOSOMAL-PROTEIN-SERINE ACETYLTRANSFERASE"/>
    <property type="match status" value="1"/>
</dbReference>
<dbReference type="CDD" id="cd04301">
    <property type="entry name" value="NAT_SF"/>
    <property type="match status" value="1"/>
</dbReference>
<dbReference type="Pfam" id="PF13302">
    <property type="entry name" value="Acetyltransf_3"/>
    <property type="match status" value="1"/>
</dbReference>
<dbReference type="PANTHER" id="PTHR43441:SF10">
    <property type="entry name" value="ACETYLTRANSFERASE"/>
    <property type="match status" value="1"/>
</dbReference>
<dbReference type="SUPFAM" id="SSF55729">
    <property type="entry name" value="Acyl-CoA N-acyltransferases (Nat)"/>
    <property type="match status" value="1"/>
</dbReference>
<dbReference type="InterPro" id="IPR000182">
    <property type="entry name" value="GNAT_dom"/>
</dbReference>
<dbReference type="InterPro" id="IPR051908">
    <property type="entry name" value="Ribosomal_N-acetyltransferase"/>
</dbReference>
<dbReference type="RefSeq" id="WP_062655170.1">
    <property type="nucleotide sequence ID" value="NZ_BCSY01000028.1"/>
</dbReference>
<dbReference type="Proteomes" id="UP000069443">
    <property type="component" value="Unassembled WGS sequence"/>
</dbReference>
<reference evidence="3" key="1">
    <citation type="journal article" date="2016" name="Genome Announc.">
        <title>Draft Genome Sequences of Five Rapidly Growing Mycobacterium Species, M. thermoresistibile, M. fortuitum subsp. acetamidolyticum, M. canariasense, M. brisbanense, and M. novocastrense.</title>
        <authorList>
            <person name="Katahira K."/>
            <person name="Ogura Y."/>
            <person name="Gotoh Y."/>
            <person name="Hayashi T."/>
        </authorList>
    </citation>
    <scope>NUCLEOTIDE SEQUENCE [LARGE SCALE GENOMIC DNA]</scope>
    <source>
        <strain evidence="3">JCM15298</strain>
    </source>
</reference>
<dbReference type="OrthoDB" id="2061990at2"/>
<keyword evidence="3" id="KW-1185">Reference proteome</keyword>
<gene>
    <name evidence="2" type="ORF">RMCC_0787</name>
</gene>
<dbReference type="GO" id="GO:0005737">
    <property type="term" value="C:cytoplasm"/>
    <property type="evidence" value="ECO:0007669"/>
    <property type="project" value="TreeGrafter"/>
</dbReference>
<organism evidence="2 3">
    <name type="scientific">Mycolicibacterium canariasense</name>
    <name type="common">Mycobacterium canariasense</name>
    <dbReference type="NCBI Taxonomy" id="228230"/>
    <lineage>
        <taxon>Bacteria</taxon>
        <taxon>Bacillati</taxon>
        <taxon>Actinomycetota</taxon>
        <taxon>Actinomycetes</taxon>
        <taxon>Mycobacteriales</taxon>
        <taxon>Mycobacteriaceae</taxon>
        <taxon>Mycolicibacterium</taxon>
    </lineage>
</organism>
<accession>A0A100W8Q9</accession>
<protein>
    <recommendedName>
        <fullName evidence="1">N-acetyltransferase domain-containing protein</fullName>
    </recommendedName>
</protein>
<dbReference type="InterPro" id="IPR016181">
    <property type="entry name" value="Acyl_CoA_acyltransferase"/>
</dbReference>
<proteinExistence type="predicted"/>
<evidence type="ECO:0000313" key="3">
    <source>
        <dbReference type="Proteomes" id="UP000069443"/>
    </source>
</evidence>
<dbReference type="GO" id="GO:1990189">
    <property type="term" value="F:protein N-terminal-serine acetyltransferase activity"/>
    <property type="evidence" value="ECO:0007669"/>
    <property type="project" value="TreeGrafter"/>
</dbReference>
<dbReference type="Gene3D" id="3.40.630.30">
    <property type="match status" value="1"/>
</dbReference>
<evidence type="ECO:0000313" key="2">
    <source>
        <dbReference type="EMBL" id="GAS93821.1"/>
    </source>
</evidence>
<dbReference type="AlphaFoldDB" id="A0A100W8Q9"/>
<comment type="caution">
    <text evidence="2">The sequence shown here is derived from an EMBL/GenBank/DDBJ whole genome shotgun (WGS) entry which is preliminary data.</text>
</comment>
<sequence length="191" mass="20703">MPKTVSPVIPAGSIGNGPQPRLNGSAGMVLRPWVAADSQGLMDAFEDPAIQFWHTRTICSIEEAKTLIADYARDWRAEKRANWAIVSSAGHLLGRISLNPMNVEDGEAEIGYWVHPGARGRGVAVAAVGVLTQWVYSVGFHRLVIHHSTANPASCSVALKAGFELEGTKKSALLHADGWHDMHLHARINEQ</sequence>
<evidence type="ECO:0000259" key="1">
    <source>
        <dbReference type="PROSITE" id="PS51186"/>
    </source>
</evidence>
<dbReference type="PROSITE" id="PS51186">
    <property type="entry name" value="GNAT"/>
    <property type="match status" value="1"/>
</dbReference>
<reference evidence="3" key="2">
    <citation type="submission" date="2016-02" db="EMBL/GenBank/DDBJ databases">
        <title>Draft genome sequence of five rapidly growing Mycobacterium species.</title>
        <authorList>
            <person name="Katahira K."/>
            <person name="Gotou Y."/>
            <person name="Iida K."/>
            <person name="Ogura Y."/>
            <person name="Hayashi T."/>
        </authorList>
    </citation>
    <scope>NUCLEOTIDE SEQUENCE [LARGE SCALE GENOMIC DNA]</scope>
    <source>
        <strain evidence="3">JCM15298</strain>
    </source>
</reference>
<dbReference type="STRING" id="228230.RMCC_0787"/>
<feature type="domain" description="N-acetyltransferase" evidence="1">
    <location>
        <begin position="28"/>
        <end position="185"/>
    </location>
</feature>
<dbReference type="GO" id="GO:0008999">
    <property type="term" value="F:protein-N-terminal-alanine acetyltransferase activity"/>
    <property type="evidence" value="ECO:0007669"/>
    <property type="project" value="TreeGrafter"/>
</dbReference>
<dbReference type="EMBL" id="BCSY01000028">
    <property type="protein sequence ID" value="GAS93821.1"/>
    <property type="molecule type" value="Genomic_DNA"/>
</dbReference>